<evidence type="ECO:0000256" key="4">
    <source>
        <dbReference type="SAM" id="MobiDB-lite"/>
    </source>
</evidence>
<proteinExistence type="inferred from homology"/>
<dbReference type="InterPro" id="IPR038635">
    <property type="entry name" value="CCR4-NOT_su2/3/5_C_sf"/>
</dbReference>
<protein>
    <submittedName>
        <fullName evidence="7">Probable NOT transcription complex subunit VIP2</fullName>
    </submittedName>
</protein>
<organism evidence="6 7">
    <name type="scientific">Ananas comosus</name>
    <name type="common">Pineapple</name>
    <name type="synonym">Ananas ananas</name>
    <dbReference type="NCBI Taxonomy" id="4615"/>
    <lineage>
        <taxon>Eukaryota</taxon>
        <taxon>Viridiplantae</taxon>
        <taxon>Streptophyta</taxon>
        <taxon>Embryophyta</taxon>
        <taxon>Tracheophyta</taxon>
        <taxon>Spermatophyta</taxon>
        <taxon>Magnoliopsida</taxon>
        <taxon>Liliopsida</taxon>
        <taxon>Poales</taxon>
        <taxon>Bromeliaceae</taxon>
        <taxon>Bromelioideae</taxon>
        <taxon>Ananas</taxon>
    </lineage>
</organism>
<dbReference type="OrthoDB" id="25391at2759"/>
<evidence type="ECO:0000256" key="2">
    <source>
        <dbReference type="ARBA" id="ARBA00023015"/>
    </source>
</evidence>
<feature type="region of interest" description="Disordered" evidence="4">
    <location>
        <begin position="1"/>
        <end position="46"/>
    </location>
</feature>
<dbReference type="Gene3D" id="2.30.30.1020">
    <property type="entry name" value="CCR4-NOT complex subunit 2/3/5, C-terminal domain"/>
    <property type="match status" value="1"/>
</dbReference>
<comment type="similarity">
    <text evidence="1">Belongs to the CNOT2/3/5 family.</text>
</comment>
<evidence type="ECO:0000259" key="5">
    <source>
        <dbReference type="Pfam" id="PF04153"/>
    </source>
</evidence>
<keyword evidence="3" id="KW-0804">Transcription</keyword>
<reference evidence="6" key="1">
    <citation type="journal article" date="2015" name="Nat. Genet.">
        <title>The pineapple genome and the evolution of CAM photosynthesis.</title>
        <authorList>
            <person name="Ming R."/>
            <person name="VanBuren R."/>
            <person name="Wai C.M."/>
            <person name="Tang H."/>
            <person name="Schatz M.C."/>
            <person name="Bowers J.E."/>
            <person name="Lyons E."/>
            <person name="Wang M.L."/>
            <person name="Chen J."/>
            <person name="Biggers E."/>
            <person name="Zhang J."/>
            <person name="Huang L."/>
            <person name="Zhang L."/>
            <person name="Miao W."/>
            <person name="Zhang J."/>
            <person name="Ye Z."/>
            <person name="Miao C."/>
            <person name="Lin Z."/>
            <person name="Wang H."/>
            <person name="Zhou H."/>
            <person name="Yim W.C."/>
            <person name="Priest H.D."/>
            <person name="Zheng C."/>
            <person name="Woodhouse M."/>
            <person name="Edger P.P."/>
            <person name="Guyot R."/>
            <person name="Guo H.B."/>
            <person name="Guo H."/>
            <person name="Zheng G."/>
            <person name="Singh R."/>
            <person name="Sharma A."/>
            <person name="Min X."/>
            <person name="Zheng Y."/>
            <person name="Lee H."/>
            <person name="Gurtowski J."/>
            <person name="Sedlazeck F.J."/>
            <person name="Harkess A."/>
            <person name="McKain M.R."/>
            <person name="Liao Z."/>
            <person name="Fang J."/>
            <person name="Liu J."/>
            <person name="Zhang X."/>
            <person name="Zhang Q."/>
            <person name="Hu W."/>
            <person name="Qin Y."/>
            <person name="Wang K."/>
            <person name="Chen L.Y."/>
            <person name="Shirley N."/>
            <person name="Lin Y.R."/>
            <person name="Liu L.Y."/>
            <person name="Hernandez A.G."/>
            <person name="Wright C.L."/>
            <person name="Bulone V."/>
            <person name="Tuskan G.A."/>
            <person name="Heath K."/>
            <person name="Zee F."/>
            <person name="Moore P.H."/>
            <person name="Sunkar R."/>
            <person name="Leebens-Mack J.H."/>
            <person name="Mockler T."/>
            <person name="Bennetzen J.L."/>
            <person name="Freeling M."/>
            <person name="Sankoff D."/>
            <person name="Paterson A.H."/>
            <person name="Zhu X."/>
            <person name="Yang X."/>
            <person name="Smith J.A."/>
            <person name="Cushman J.C."/>
            <person name="Paull R.E."/>
            <person name="Yu Q."/>
        </authorList>
    </citation>
    <scope>NUCLEOTIDE SEQUENCE [LARGE SCALE GENOMIC DNA]</scope>
    <source>
        <strain evidence="6">cv. F153</strain>
    </source>
</reference>
<feature type="compositionally biased region" description="Low complexity" evidence="4">
    <location>
        <begin position="82"/>
        <end position="102"/>
    </location>
</feature>
<feature type="domain" description="NOT2/NOT3/NOT5 C-terminal" evidence="5">
    <location>
        <begin position="595"/>
        <end position="712"/>
    </location>
</feature>
<evidence type="ECO:0000256" key="3">
    <source>
        <dbReference type="ARBA" id="ARBA00023163"/>
    </source>
</evidence>
<dbReference type="InterPro" id="IPR040168">
    <property type="entry name" value="Not2/3/5"/>
</dbReference>
<dbReference type="GeneID" id="109714048"/>
<keyword evidence="6" id="KW-1185">Reference proteome</keyword>
<evidence type="ECO:0000313" key="7">
    <source>
        <dbReference type="RefSeq" id="XP_020094039.1"/>
    </source>
</evidence>
<dbReference type="PANTHER" id="PTHR23326">
    <property type="entry name" value="CCR4 NOT-RELATED"/>
    <property type="match status" value="1"/>
</dbReference>
<feature type="compositionally biased region" description="Polar residues" evidence="4">
    <location>
        <begin position="71"/>
        <end position="81"/>
    </location>
</feature>
<name>A0A6P5FDN7_ANACO</name>
<dbReference type="Proteomes" id="UP000515123">
    <property type="component" value="Linkage group 8"/>
</dbReference>
<accession>A0A6P5FDN7</accession>
<sequence length="731" mass="77501">MRRAPKPDPILSPNANFGLLRPSERTSASSSTHHPKPSLAPPQISFPLVSRAARHLSGDFSGDFSGDLGLPQSTVSGSSSNFPDSTSRPFSTSFSSQSATTPGFHGAGGPNGSTRLTETSTFHIPSSLASRDIAMTGVPSSGVPQPGGSISSGRFSPSNISFALSQISQGSAHGYTGMTNGGGINIVGNHAFISNMSGVGGSISGIFSASATAAGDRSTVPGLGISPILDNVGPQLASSLGNIVGGGANTGRSINSVGGLASRVNLAVNSGSRSLNVQGSNGLMGGMLQQVPQMLGVLGNSNTASGGSLSQNQVRGANNSPSSMGILNDVNSNDKSPFDLNDFPQLTTQRSSMGGAQGQMGLTRKQGVGVSSIVQQSQEFSIQNEDFPALPGCKGGCSDFSSDMHQKEHFHENVPMIPSQHFPMARSAGFILGGPYQSNHQQQQQHAATVSSSGVTFSTGNNQDCFQLHGSNLFPSSYGTYHSLIQNGGPSSIVMRPLSSPNQVFNLGAYEQLVQQYQHQHNLSQFRLQEMSAAAQPYREQSLKSLQGAQFAPDRFGLLGLLDVIRMGVSELASLALGIDLTTLGLNLSSSDNLYKTFHSPWSDEPAKGEPQYSSPSCYSAHPPSPLQEGDFSKFDLGTLFYIFYSMPKDEAQLYAASELISRGWLYHKEYQLWFTRVSEPLVRTNTYERASYHCFDPNSWGTIRKDNVVIYFEAVEKKPTPSTLTKCFAC</sequence>
<reference evidence="7" key="2">
    <citation type="submission" date="2025-08" db="UniProtKB">
        <authorList>
            <consortium name="RefSeq"/>
        </authorList>
    </citation>
    <scope>IDENTIFICATION</scope>
    <source>
        <tissue evidence="7">Leaf</tissue>
    </source>
</reference>
<keyword evidence="2" id="KW-0805">Transcription regulation</keyword>
<evidence type="ECO:0000313" key="6">
    <source>
        <dbReference type="Proteomes" id="UP000515123"/>
    </source>
</evidence>
<feature type="region of interest" description="Disordered" evidence="4">
    <location>
        <begin position="606"/>
        <end position="625"/>
    </location>
</feature>
<dbReference type="GO" id="GO:0030015">
    <property type="term" value="C:CCR4-NOT core complex"/>
    <property type="evidence" value="ECO:0007669"/>
    <property type="project" value="InterPro"/>
</dbReference>
<dbReference type="RefSeq" id="XP_020094039.1">
    <property type="nucleotide sequence ID" value="XM_020238450.1"/>
</dbReference>
<dbReference type="AlphaFoldDB" id="A0A6P5FDN7"/>
<dbReference type="Pfam" id="PF04153">
    <property type="entry name" value="NOT2_3_5_C"/>
    <property type="match status" value="1"/>
</dbReference>
<feature type="region of interest" description="Disordered" evidence="4">
    <location>
        <begin position="71"/>
        <end position="118"/>
    </location>
</feature>
<dbReference type="GO" id="GO:0006355">
    <property type="term" value="P:regulation of DNA-templated transcription"/>
    <property type="evidence" value="ECO:0007669"/>
    <property type="project" value="InterPro"/>
</dbReference>
<evidence type="ECO:0000256" key="1">
    <source>
        <dbReference type="ARBA" id="ARBA00007682"/>
    </source>
</evidence>
<dbReference type="InterPro" id="IPR007282">
    <property type="entry name" value="NOT2/3/5_C"/>
</dbReference>
<gene>
    <name evidence="7" type="primary">LOC109714048</name>
</gene>